<sequence length="312" mass="34736">MNFQQLRYVREAVRQNLNLTEAASALYTSQSGVSKQIKDLEDELGVDVFVRRGKRLTGLTEPGKAVLQLIERMLLDAENLRRVARQFADQDSGHLVVATTHTQARYALPQVIKQFTSVYPKVHLALRQGSPRQIAQMVIDGEADIGITTEALDRFPDIVTFPCYSWHHVAVVPKDHPLVGRESVTLADIAEYPIITYDGDFTGRSHVDKAFADQGLVPDIVLTALDTDVIKTYVELGLGVGIVAAMAVDPRKDQDLAVLELDNAFEPSTTRIGLRRGAFLRSYAYRFIEMLAPALKEQEISTQLREALEFAA</sequence>
<evidence type="ECO:0000256" key="4">
    <source>
        <dbReference type="ARBA" id="ARBA00023163"/>
    </source>
</evidence>
<dbReference type="KEGG" id="papi:SG18_18550"/>
<dbReference type="Gene3D" id="1.10.10.10">
    <property type="entry name" value="Winged helix-like DNA-binding domain superfamily/Winged helix DNA-binding domain"/>
    <property type="match status" value="1"/>
</dbReference>
<dbReference type="SUPFAM" id="SSF53850">
    <property type="entry name" value="Periplasmic binding protein-like II"/>
    <property type="match status" value="1"/>
</dbReference>
<evidence type="ECO:0000313" key="8">
    <source>
        <dbReference type="Proteomes" id="UP000270216"/>
    </source>
</evidence>
<dbReference type="GO" id="GO:0019344">
    <property type="term" value="P:cysteine biosynthetic process"/>
    <property type="evidence" value="ECO:0007669"/>
    <property type="project" value="TreeGrafter"/>
</dbReference>
<evidence type="ECO:0000313" key="7">
    <source>
        <dbReference type="EMBL" id="VVG73432.1"/>
    </source>
</evidence>
<protein>
    <submittedName>
        <fullName evidence="6 7">Transcriptional regulator</fullName>
    </submittedName>
</protein>
<evidence type="ECO:0000313" key="9">
    <source>
        <dbReference type="Proteomes" id="UP000364291"/>
    </source>
</evidence>
<dbReference type="NCBIfam" id="NF009327">
    <property type="entry name" value="PRK12684.1"/>
    <property type="match status" value="1"/>
</dbReference>
<dbReference type="AlphaFoldDB" id="A0A0B5FI53"/>
<dbReference type="PANTHER" id="PTHR30126:SF6">
    <property type="entry name" value="HTH-TYPE TRANSCRIPTIONAL REGULATOR CYSB-RELATED"/>
    <property type="match status" value="1"/>
</dbReference>
<dbReference type="RefSeq" id="WP_042115720.1">
    <property type="nucleotide sequence ID" value="NZ_CABPSX010000011.1"/>
</dbReference>
<keyword evidence="2" id="KW-0805">Transcription regulation</keyword>
<keyword evidence="3" id="KW-0238">DNA-binding</keyword>
<evidence type="ECO:0000256" key="3">
    <source>
        <dbReference type="ARBA" id="ARBA00023125"/>
    </source>
</evidence>
<dbReference type="GO" id="GO:0000976">
    <property type="term" value="F:transcription cis-regulatory region binding"/>
    <property type="evidence" value="ECO:0007669"/>
    <property type="project" value="TreeGrafter"/>
</dbReference>
<dbReference type="OrthoDB" id="5297026at2"/>
<evidence type="ECO:0000313" key="6">
    <source>
        <dbReference type="EMBL" id="RSK82883.1"/>
    </source>
</evidence>
<evidence type="ECO:0000256" key="1">
    <source>
        <dbReference type="ARBA" id="ARBA00009437"/>
    </source>
</evidence>
<dbReference type="Proteomes" id="UP000270216">
    <property type="component" value="Unassembled WGS sequence"/>
</dbReference>
<evidence type="ECO:0000259" key="5">
    <source>
        <dbReference type="PROSITE" id="PS50931"/>
    </source>
</evidence>
<comment type="similarity">
    <text evidence="1">Belongs to the LysR transcriptional regulatory family.</text>
</comment>
<dbReference type="Proteomes" id="UP000364291">
    <property type="component" value="Unassembled WGS sequence"/>
</dbReference>
<dbReference type="SUPFAM" id="SSF46785">
    <property type="entry name" value="Winged helix' DNA-binding domain"/>
    <property type="match status" value="1"/>
</dbReference>
<keyword evidence="8" id="KW-1185">Reference proteome</keyword>
<gene>
    <name evidence="6" type="ORF">EJE83_08890</name>
    <name evidence="7" type="ORF">PAP18089_04441</name>
</gene>
<dbReference type="PANTHER" id="PTHR30126">
    <property type="entry name" value="HTH-TYPE TRANSCRIPTIONAL REGULATOR"/>
    <property type="match status" value="1"/>
</dbReference>
<dbReference type="GO" id="GO:0003700">
    <property type="term" value="F:DNA-binding transcription factor activity"/>
    <property type="evidence" value="ECO:0007669"/>
    <property type="project" value="InterPro"/>
</dbReference>
<dbReference type="Pfam" id="PF03466">
    <property type="entry name" value="LysR_substrate"/>
    <property type="match status" value="1"/>
</dbReference>
<dbReference type="InterPro" id="IPR005119">
    <property type="entry name" value="LysR_subst-bd"/>
</dbReference>
<dbReference type="EMBL" id="CABPSX010000011">
    <property type="protein sequence ID" value="VVG73432.1"/>
    <property type="molecule type" value="Genomic_DNA"/>
</dbReference>
<keyword evidence="4" id="KW-0804">Transcription</keyword>
<dbReference type="Pfam" id="PF00126">
    <property type="entry name" value="HTH_1"/>
    <property type="match status" value="1"/>
</dbReference>
<dbReference type="Gene3D" id="3.40.190.10">
    <property type="entry name" value="Periplasmic binding protein-like II"/>
    <property type="match status" value="2"/>
</dbReference>
<accession>A0A0B5FI53</accession>
<proteinExistence type="inferred from homology"/>
<dbReference type="CDD" id="cd08413">
    <property type="entry name" value="PBP2_CysB_like"/>
    <property type="match status" value="1"/>
</dbReference>
<organism evidence="7 9">
    <name type="scientific">Pandoraea apista</name>
    <dbReference type="NCBI Taxonomy" id="93218"/>
    <lineage>
        <taxon>Bacteria</taxon>
        <taxon>Pseudomonadati</taxon>
        <taxon>Pseudomonadota</taxon>
        <taxon>Betaproteobacteria</taxon>
        <taxon>Burkholderiales</taxon>
        <taxon>Burkholderiaceae</taxon>
        <taxon>Pandoraea</taxon>
    </lineage>
</organism>
<dbReference type="EMBL" id="RWHX01000011">
    <property type="protein sequence ID" value="RSK82883.1"/>
    <property type="molecule type" value="Genomic_DNA"/>
</dbReference>
<dbReference type="GeneID" id="47014526"/>
<dbReference type="PRINTS" id="PR00039">
    <property type="entry name" value="HTHLYSR"/>
</dbReference>
<dbReference type="PROSITE" id="PS50931">
    <property type="entry name" value="HTH_LYSR"/>
    <property type="match status" value="1"/>
</dbReference>
<dbReference type="InterPro" id="IPR036388">
    <property type="entry name" value="WH-like_DNA-bd_sf"/>
</dbReference>
<reference evidence="7 9" key="2">
    <citation type="submission" date="2019-08" db="EMBL/GenBank/DDBJ databases">
        <authorList>
            <person name="Peeters C."/>
        </authorList>
    </citation>
    <scope>NUCLEOTIDE SEQUENCE [LARGE SCALE GENOMIC DNA]</scope>
    <source>
        <strain evidence="7 9">LMG 18089</strain>
    </source>
</reference>
<feature type="domain" description="HTH lysR-type" evidence="5">
    <location>
        <begin position="1"/>
        <end position="59"/>
    </location>
</feature>
<evidence type="ECO:0000256" key="2">
    <source>
        <dbReference type="ARBA" id="ARBA00023015"/>
    </source>
</evidence>
<dbReference type="STRING" id="93218.XM39_18740"/>
<reference evidence="6 8" key="1">
    <citation type="submission" date="2018-12" db="EMBL/GenBank/DDBJ databases">
        <title>Whole genome sequence of a Pandoraea apista isolate from a patient with cystic fibrosis.</title>
        <authorList>
            <person name="Kenna D.T."/>
            <person name="Turton J.F."/>
        </authorList>
    </citation>
    <scope>NUCLEOTIDE SEQUENCE [LARGE SCALE GENOMIC DNA]</scope>
    <source>
        <strain evidence="6 8">Pa13324</strain>
    </source>
</reference>
<dbReference type="InterPro" id="IPR000847">
    <property type="entry name" value="LysR_HTH_N"/>
</dbReference>
<dbReference type="InterPro" id="IPR037423">
    <property type="entry name" value="CysB_PBP2"/>
</dbReference>
<name>A0A0B5FI53_9BURK</name>
<dbReference type="InterPro" id="IPR036390">
    <property type="entry name" value="WH_DNA-bd_sf"/>
</dbReference>